<comment type="similarity">
    <text evidence="2">Belongs to the methyl-accepting chemotaxis (MCP) protein family.</text>
</comment>
<dbReference type="InterPro" id="IPR004089">
    <property type="entry name" value="MCPsignal_dom"/>
</dbReference>
<dbReference type="SUPFAM" id="SSF58104">
    <property type="entry name" value="Methyl-accepting chemotaxis protein (MCP) signaling domain"/>
    <property type="match status" value="1"/>
</dbReference>
<dbReference type="HOGENOM" id="CLU_000445_107_27_9"/>
<dbReference type="Gene3D" id="1.10.287.950">
    <property type="entry name" value="Methyl-accepting chemotaxis protein"/>
    <property type="match status" value="1"/>
</dbReference>
<evidence type="ECO:0000256" key="3">
    <source>
        <dbReference type="PROSITE-ProRule" id="PRU00284"/>
    </source>
</evidence>
<accession>D9SQP7</accession>
<dbReference type="KEGG" id="ccb:Clocel_2541"/>
<evidence type="ECO:0000259" key="6">
    <source>
        <dbReference type="PROSITE" id="PS50885"/>
    </source>
</evidence>
<feature type="domain" description="HAMP" evidence="6">
    <location>
        <begin position="228"/>
        <end position="276"/>
    </location>
</feature>
<dbReference type="AlphaFoldDB" id="D9SQP7"/>
<sequence length="582" mass="63882">MQKSEEKNFSKKQKNFKGLKIIHSLIIMVLVSILGLGSIVFTGINSMNSAKQQQSDLYDEMYLPTTALLNAKATFYNLRANYTKILDAATFSDGAYESVLKSRDSLMVSLDSYTKADMEEVDLANIDNLKKQVLQYNEDTEKIIQVKKSTGTYDTDERKRINSNSTAIIDLIGEIVKYNDEQCTLLIAETNSEIKNSIFLFSAISIFSLTLLVLISISTILKLRYKFKAINEHCNKITSGDLTCIMPNKVIESNDELGDMARTINFMTNSIKSVIKNIIDESNHLEIVSNSTKENMNLLNSEVEEVSAYSEELSATSEETAATTESLTQTTNNIKIAIENISEKSIEGAKSASEISSKANALKVNAINSKNSTIELYESTQEKLLDALSKSKAVDKITVLSESILQIASQTNLLALNAAIEAARAGEAGKGFSVVADEIRKLAETSQETVAEIQAVTATVVDSVNNLSGSSTEMLKFINDKVIQDYDTFVTSGEEYNNDATSLNNITSNFASTSENLSSSVEAVLNSITEISSSNIQAADATQDISHKVLSVSNRASDVLKQTEEVKQSSERLVEMSKKFKI</sequence>
<dbReference type="PROSITE" id="PS50885">
    <property type="entry name" value="HAMP"/>
    <property type="match status" value="1"/>
</dbReference>
<dbReference type="Pfam" id="PF12729">
    <property type="entry name" value="4HB_MCP_1"/>
    <property type="match status" value="1"/>
</dbReference>
<keyword evidence="4" id="KW-1133">Transmembrane helix</keyword>
<dbReference type="OrthoDB" id="1062at2"/>
<dbReference type="CDD" id="cd06225">
    <property type="entry name" value="HAMP"/>
    <property type="match status" value="1"/>
</dbReference>
<name>D9SQP7_CLOC7</name>
<dbReference type="GO" id="GO:0016020">
    <property type="term" value="C:membrane"/>
    <property type="evidence" value="ECO:0007669"/>
    <property type="project" value="InterPro"/>
</dbReference>
<feature type="transmembrane region" description="Helical" evidence="4">
    <location>
        <begin position="198"/>
        <end position="221"/>
    </location>
</feature>
<feature type="domain" description="Methyl-accepting transducer" evidence="5">
    <location>
        <begin position="295"/>
        <end position="553"/>
    </location>
</feature>
<protein>
    <submittedName>
        <fullName evidence="7">Methyl-accepting chemotaxis sensory transducer</fullName>
    </submittedName>
</protein>
<dbReference type="Pfam" id="PF00015">
    <property type="entry name" value="MCPsignal"/>
    <property type="match status" value="1"/>
</dbReference>
<keyword evidence="1 3" id="KW-0807">Transducer</keyword>
<keyword evidence="4" id="KW-0812">Transmembrane</keyword>
<dbReference type="InterPro" id="IPR003660">
    <property type="entry name" value="HAMP_dom"/>
</dbReference>
<evidence type="ECO:0000256" key="4">
    <source>
        <dbReference type="SAM" id="Phobius"/>
    </source>
</evidence>
<evidence type="ECO:0000313" key="8">
    <source>
        <dbReference type="Proteomes" id="UP000002730"/>
    </source>
</evidence>
<evidence type="ECO:0000256" key="1">
    <source>
        <dbReference type="ARBA" id="ARBA00023224"/>
    </source>
</evidence>
<keyword evidence="8" id="KW-1185">Reference proteome</keyword>
<dbReference type="PROSITE" id="PS50111">
    <property type="entry name" value="CHEMOTAXIS_TRANSDUC_2"/>
    <property type="match status" value="1"/>
</dbReference>
<evidence type="ECO:0000259" key="5">
    <source>
        <dbReference type="PROSITE" id="PS50111"/>
    </source>
</evidence>
<keyword evidence="4" id="KW-0472">Membrane</keyword>
<feature type="transmembrane region" description="Helical" evidence="4">
    <location>
        <begin position="21"/>
        <end position="44"/>
    </location>
</feature>
<reference evidence="7 8" key="1">
    <citation type="submission" date="2010-08" db="EMBL/GenBank/DDBJ databases">
        <title>Complete sequence of Clostridium cellulovorans 743B.</title>
        <authorList>
            <consortium name="US DOE Joint Genome Institute"/>
            <person name="Lucas S."/>
            <person name="Copeland A."/>
            <person name="Lapidus A."/>
            <person name="Cheng J.-F."/>
            <person name="Bruce D."/>
            <person name="Goodwin L."/>
            <person name="Pitluck S."/>
            <person name="Chertkov O."/>
            <person name="Detter J.C."/>
            <person name="Han C."/>
            <person name="Tapia R."/>
            <person name="Land M."/>
            <person name="Hauser L."/>
            <person name="Chang Y.-J."/>
            <person name="Jeffries C."/>
            <person name="Kyrpides N."/>
            <person name="Ivanova N."/>
            <person name="Mikhailova N."/>
            <person name="Hemme C.L."/>
            <person name="Woyke T."/>
        </authorList>
    </citation>
    <scope>NUCLEOTIDE SEQUENCE [LARGE SCALE GENOMIC DNA]</scope>
    <source>
        <strain evidence="8">ATCC 35296 / DSM 3052 / OCM 3 / 743B</strain>
    </source>
</reference>
<dbReference type="Proteomes" id="UP000002730">
    <property type="component" value="Chromosome"/>
</dbReference>
<evidence type="ECO:0000313" key="7">
    <source>
        <dbReference type="EMBL" id="ADL52253.1"/>
    </source>
</evidence>
<gene>
    <name evidence="7" type="ordered locus">Clocel_2541</name>
</gene>
<dbReference type="PANTHER" id="PTHR32089">
    <property type="entry name" value="METHYL-ACCEPTING CHEMOTAXIS PROTEIN MCPB"/>
    <property type="match status" value="1"/>
</dbReference>
<proteinExistence type="inferred from homology"/>
<evidence type="ECO:0000256" key="2">
    <source>
        <dbReference type="ARBA" id="ARBA00029447"/>
    </source>
</evidence>
<dbReference type="EMBL" id="CP002160">
    <property type="protein sequence ID" value="ADL52253.1"/>
    <property type="molecule type" value="Genomic_DNA"/>
</dbReference>
<dbReference type="eggNOG" id="COG0840">
    <property type="taxonomic scope" value="Bacteria"/>
</dbReference>
<dbReference type="STRING" id="573061.Clocel_2541"/>
<dbReference type="PANTHER" id="PTHR32089:SF112">
    <property type="entry name" value="LYSOZYME-LIKE PROTEIN-RELATED"/>
    <property type="match status" value="1"/>
</dbReference>
<organism evidence="7 8">
    <name type="scientific">Clostridium cellulovorans (strain ATCC 35296 / DSM 3052 / OCM 3 / 743B)</name>
    <dbReference type="NCBI Taxonomy" id="573061"/>
    <lineage>
        <taxon>Bacteria</taxon>
        <taxon>Bacillati</taxon>
        <taxon>Bacillota</taxon>
        <taxon>Clostridia</taxon>
        <taxon>Eubacteriales</taxon>
        <taxon>Clostridiaceae</taxon>
        <taxon>Clostridium</taxon>
    </lineage>
</organism>
<dbReference type="SMART" id="SM00283">
    <property type="entry name" value="MA"/>
    <property type="match status" value="1"/>
</dbReference>
<dbReference type="InterPro" id="IPR024478">
    <property type="entry name" value="HlyB_4HB_MCP"/>
</dbReference>
<dbReference type="GO" id="GO:0007165">
    <property type="term" value="P:signal transduction"/>
    <property type="evidence" value="ECO:0007669"/>
    <property type="project" value="UniProtKB-KW"/>
</dbReference>
<dbReference type="RefSeq" id="WP_010075513.1">
    <property type="nucleotide sequence ID" value="NC_014393.1"/>
</dbReference>